<organism evidence="1 2">
    <name type="scientific">Parasponia andersonii</name>
    <name type="common">Sponia andersonii</name>
    <dbReference type="NCBI Taxonomy" id="3476"/>
    <lineage>
        <taxon>Eukaryota</taxon>
        <taxon>Viridiplantae</taxon>
        <taxon>Streptophyta</taxon>
        <taxon>Embryophyta</taxon>
        <taxon>Tracheophyta</taxon>
        <taxon>Spermatophyta</taxon>
        <taxon>Magnoliopsida</taxon>
        <taxon>eudicotyledons</taxon>
        <taxon>Gunneridae</taxon>
        <taxon>Pentapetalae</taxon>
        <taxon>rosids</taxon>
        <taxon>fabids</taxon>
        <taxon>Rosales</taxon>
        <taxon>Cannabaceae</taxon>
        <taxon>Parasponia</taxon>
    </lineage>
</organism>
<reference evidence="2" key="1">
    <citation type="submission" date="2016-06" db="EMBL/GenBank/DDBJ databases">
        <title>Parallel loss of symbiosis genes in relatives of nitrogen-fixing non-legume Parasponia.</title>
        <authorList>
            <person name="Van Velzen R."/>
            <person name="Holmer R."/>
            <person name="Bu F."/>
            <person name="Rutten L."/>
            <person name="Van Zeijl A."/>
            <person name="Liu W."/>
            <person name="Santuari L."/>
            <person name="Cao Q."/>
            <person name="Sharma T."/>
            <person name="Shen D."/>
            <person name="Roswanjaya Y."/>
            <person name="Wardhani T."/>
            <person name="Kalhor M.S."/>
            <person name="Jansen J."/>
            <person name="Van den Hoogen J."/>
            <person name="Gungor B."/>
            <person name="Hartog M."/>
            <person name="Hontelez J."/>
            <person name="Verver J."/>
            <person name="Yang W.-C."/>
            <person name="Schijlen E."/>
            <person name="Repin R."/>
            <person name="Schilthuizen M."/>
            <person name="Schranz E."/>
            <person name="Heidstra R."/>
            <person name="Miyata K."/>
            <person name="Fedorova E."/>
            <person name="Kohlen W."/>
            <person name="Bisseling T."/>
            <person name="Smit S."/>
            <person name="Geurts R."/>
        </authorList>
    </citation>
    <scope>NUCLEOTIDE SEQUENCE [LARGE SCALE GENOMIC DNA]</scope>
    <source>
        <strain evidence="2">cv. WU1-14</strain>
    </source>
</reference>
<name>A0A2P5BS81_PARAD</name>
<accession>A0A2P5BS81</accession>
<dbReference type="Proteomes" id="UP000237105">
    <property type="component" value="Unassembled WGS sequence"/>
</dbReference>
<keyword evidence="2" id="KW-1185">Reference proteome</keyword>
<evidence type="ECO:0000313" key="2">
    <source>
        <dbReference type="Proteomes" id="UP000237105"/>
    </source>
</evidence>
<dbReference type="AlphaFoldDB" id="A0A2P5BS81"/>
<proteinExistence type="predicted"/>
<comment type="caution">
    <text evidence="1">The sequence shown here is derived from an EMBL/GenBank/DDBJ whole genome shotgun (WGS) entry which is preliminary data.</text>
</comment>
<protein>
    <submittedName>
        <fullName evidence="1">Uncharacterized protein</fullName>
    </submittedName>
</protein>
<evidence type="ECO:0000313" key="1">
    <source>
        <dbReference type="EMBL" id="PON51646.1"/>
    </source>
</evidence>
<dbReference type="EMBL" id="JXTB01000230">
    <property type="protein sequence ID" value="PON51646.1"/>
    <property type="molecule type" value="Genomic_DNA"/>
</dbReference>
<gene>
    <name evidence="1" type="ORF">PanWU01x14_214680</name>
</gene>
<sequence length="66" mass="7058">MHIPAARTHSRLNPSVGSSDFPLIASNPILRPNSQEIFVPPNVILANAQKEDLAARVHLGAVLVVP</sequence>